<dbReference type="Proteomes" id="UP000002640">
    <property type="component" value="Unassembled WGS sequence"/>
</dbReference>
<dbReference type="Pfam" id="PF13884">
    <property type="entry name" value="Peptidase_S74"/>
    <property type="match status" value="1"/>
</dbReference>
<dbReference type="EMBL" id="JH159190">
    <property type="protein sequence ID" value="EGZ04412.1"/>
    <property type="molecule type" value="Genomic_DNA"/>
</dbReference>
<evidence type="ECO:0000313" key="2">
    <source>
        <dbReference type="EMBL" id="EGZ04412.1"/>
    </source>
</evidence>
<dbReference type="GeneID" id="20653053"/>
<dbReference type="InterPro" id="IPR030392">
    <property type="entry name" value="S74_ICA"/>
</dbReference>
<organism evidence="2 3">
    <name type="scientific">Phytophthora sojae (strain P6497)</name>
    <name type="common">Soybean stem and root rot agent</name>
    <name type="synonym">Phytophthora megasperma f. sp. glycines</name>
    <dbReference type="NCBI Taxonomy" id="1094619"/>
    <lineage>
        <taxon>Eukaryota</taxon>
        <taxon>Sar</taxon>
        <taxon>Stramenopiles</taxon>
        <taxon>Oomycota</taxon>
        <taxon>Peronosporomycetes</taxon>
        <taxon>Peronosporales</taxon>
        <taxon>Peronosporaceae</taxon>
        <taxon>Phytophthora</taxon>
    </lineage>
</organism>
<dbReference type="OMA" id="GAQMNID"/>
<dbReference type="KEGG" id="psoj:PHYSODRAFT_455044"/>
<accession>G5AJ81</accession>
<sequence>MILDTNGRLGIGTTTPSTTLHVSGTISNTFNVGGQLYAQGTSTAYTTSQLGPVTVSVAAMFGGPIQCSSIYCTSDRRCKDIIDQLDTDYCDKFYDLNVYEYKYKGSDETIPKIGFIRYQMNIDYSKITAINFCMIKKLLNRVKQ</sequence>
<dbReference type="InParanoid" id="G5AJ81"/>
<proteinExistence type="predicted"/>
<protein>
    <recommendedName>
        <fullName evidence="1">Peptidase S74 domain-containing protein</fullName>
    </recommendedName>
</protein>
<dbReference type="AlphaFoldDB" id="G5AJ81"/>
<evidence type="ECO:0000259" key="1">
    <source>
        <dbReference type="Pfam" id="PF13884"/>
    </source>
</evidence>
<evidence type="ECO:0000313" key="3">
    <source>
        <dbReference type="Proteomes" id="UP000002640"/>
    </source>
</evidence>
<name>G5AJ81_PHYSP</name>
<keyword evidence="3" id="KW-1185">Reference proteome</keyword>
<dbReference type="RefSeq" id="XP_009540132.1">
    <property type="nucleotide sequence ID" value="XM_009541837.1"/>
</dbReference>
<reference evidence="2 3" key="1">
    <citation type="journal article" date="2006" name="Science">
        <title>Phytophthora genome sequences uncover evolutionary origins and mechanisms of pathogenesis.</title>
        <authorList>
            <person name="Tyler B.M."/>
            <person name="Tripathy S."/>
            <person name="Zhang X."/>
            <person name="Dehal P."/>
            <person name="Jiang R.H."/>
            <person name="Aerts A."/>
            <person name="Arredondo F.D."/>
            <person name="Baxter L."/>
            <person name="Bensasson D."/>
            <person name="Beynon J.L."/>
            <person name="Chapman J."/>
            <person name="Damasceno C.M."/>
            <person name="Dorrance A.E."/>
            <person name="Dou D."/>
            <person name="Dickerman A.W."/>
            <person name="Dubchak I.L."/>
            <person name="Garbelotto M."/>
            <person name="Gijzen M."/>
            <person name="Gordon S.G."/>
            <person name="Govers F."/>
            <person name="Grunwald N.J."/>
            <person name="Huang W."/>
            <person name="Ivors K.L."/>
            <person name="Jones R.W."/>
            <person name="Kamoun S."/>
            <person name="Krampis K."/>
            <person name="Lamour K.H."/>
            <person name="Lee M.K."/>
            <person name="McDonald W.H."/>
            <person name="Medina M."/>
            <person name="Meijer H.J."/>
            <person name="Nordberg E.K."/>
            <person name="Maclean D.J."/>
            <person name="Ospina-Giraldo M.D."/>
            <person name="Morris P.F."/>
            <person name="Phuntumart V."/>
            <person name="Putnam N.H."/>
            <person name="Rash S."/>
            <person name="Rose J.K."/>
            <person name="Sakihama Y."/>
            <person name="Salamov A.A."/>
            <person name="Savidor A."/>
            <person name="Scheuring C.F."/>
            <person name="Smith B.M."/>
            <person name="Sobral B.W."/>
            <person name="Terry A."/>
            <person name="Torto-Alalibo T.A."/>
            <person name="Win J."/>
            <person name="Xu Z."/>
            <person name="Zhang H."/>
            <person name="Grigoriev I.V."/>
            <person name="Rokhsar D.S."/>
            <person name="Boore J.L."/>
        </authorList>
    </citation>
    <scope>NUCLEOTIDE SEQUENCE [LARGE SCALE GENOMIC DNA]</scope>
    <source>
        <strain evidence="2 3">P6497</strain>
    </source>
</reference>
<gene>
    <name evidence="2" type="ORF">PHYSODRAFT_455044</name>
</gene>
<feature type="domain" description="Peptidase S74" evidence="1">
    <location>
        <begin position="74"/>
        <end position="116"/>
    </location>
</feature>
<feature type="non-terminal residue" evidence="2">
    <location>
        <position position="144"/>
    </location>
</feature>